<dbReference type="EMBL" id="MCIA01000001">
    <property type="protein sequence ID" value="RKD35264.1"/>
    <property type="molecule type" value="Genomic_DNA"/>
</dbReference>
<dbReference type="RefSeq" id="WP_120195201.1">
    <property type="nucleotide sequence ID" value="NZ_MCIA01000001.1"/>
</dbReference>
<dbReference type="InterPro" id="IPR029044">
    <property type="entry name" value="Nucleotide-diphossugar_trans"/>
</dbReference>
<name>A0A419TCN6_9FIRM</name>
<dbReference type="Gene3D" id="3.90.550.10">
    <property type="entry name" value="Spore Coat Polysaccharide Biosynthesis Protein SpsA, Chain A"/>
    <property type="match status" value="1"/>
</dbReference>
<protein>
    <recommendedName>
        <fullName evidence="1">Glycosyltransferase 2-like domain-containing protein</fullName>
    </recommendedName>
</protein>
<reference evidence="2 3" key="1">
    <citation type="submission" date="2016-08" db="EMBL/GenBank/DDBJ databases">
        <title>A new outlook on sporulation: Clostridium algidixylanolyticum.</title>
        <authorList>
            <person name="Poppleton D.I."/>
            <person name="Gribaldo S."/>
        </authorList>
    </citation>
    <scope>NUCLEOTIDE SEQUENCE [LARGE SCALE GENOMIC DNA]</scope>
    <source>
        <strain evidence="2 3">SPL73</strain>
    </source>
</reference>
<dbReference type="InterPro" id="IPR001173">
    <property type="entry name" value="Glyco_trans_2-like"/>
</dbReference>
<dbReference type="Pfam" id="PF00535">
    <property type="entry name" value="Glycos_transf_2"/>
    <property type="match status" value="1"/>
</dbReference>
<organism evidence="2 3">
    <name type="scientific">Lacrimispora algidixylanolytica</name>
    <dbReference type="NCBI Taxonomy" id="94868"/>
    <lineage>
        <taxon>Bacteria</taxon>
        <taxon>Bacillati</taxon>
        <taxon>Bacillota</taxon>
        <taxon>Clostridia</taxon>
        <taxon>Lachnospirales</taxon>
        <taxon>Lachnospiraceae</taxon>
        <taxon>Lacrimispora</taxon>
    </lineage>
</organism>
<dbReference type="OrthoDB" id="1666828at2"/>
<dbReference type="Proteomes" id="UP000284277">
    <property type="component" value="Unassembled WGS sequence"/>
</dbReference>
<proteinExistence type="predicted"/>
<feature type="domain" description="Glycosyltransferase 2-like" evidence="1">
    <location>
        <begin position="5"/>
        <end position="146"/>
    </location>
</feature>
<evidence type="ECO:0000313" key="2">
    <source>
        <dbReference type="EMBL" id="RKD35264.1"/>
    </source>
</evidence>
<dbReference type="SUPFAM" id="SSF53448">
    <property type="entry name" value="Nucleotide-diphospho-sugar transferases"/>
    <property type="match status" value="1"/>
</dbReference>
<evidence type="ECO:0000313" key="3">
    <source>
        <dbReference type="Proteomes" id="UP000284277"/>
    </source>
</evidence>
<dbReference type="Gene3D" id="3.40.50.720">
    <property type="entry name" value="NAD(P)-binding Rossmann-like Domain"/>
    <property type="match status" value="1"/>
</dbReference>
<evidence type="ECO:0000259" key="1">
    <source>
        <dbReference type="Pfam" id="PF00535"/>
    </source>
</evidence>
<dbReference type="PANTHER" id="PTHR22916">
    <property type="entry name" value="GLYCOSYLTRANSFERASE"/>
    <property type="match status" value="1"/>
</dbReference>
<comment type="caution">
    <text evidence="2">The sequence shown here is derived from an EMBL/GenBank/DDBJ whole genome shotgun (WGS) entry which is preliminary data.</text>
</comment>
<dbReference type="AlphaFoldDB" id="A0A419TCN6"/>
<sequence>MKKVTVILPLHNSEKYIRECIDSIINQTLQEIEIICIDSGSDGTSNIINSYAESDKRIQYLYDSNSSYGYKINKGIALSQGTYVAIVESDDYIRSDMLQILFDVAEKSQVDFIKADYKKFIDINGRRIETEVKHLVNQSLYNRVINIQEVPEINNHTGYSIWAGLYRKEFLISNNLYLNETPGASYQDTGFSLFVNLLANKVYYIDCQLYRYRIDNSDSSVKSQNKYRCIIDEFSWIKEQMQLRNINKEKHIYLYNNKKLMSYFWNYQRLLPEYQKKFLEEIHKEVEGFFNNAIFMKSLSPQQIDEVKILHGDERAINKFKRNSLDIQNNIQQTAAIFKTKEEIVIFGAGKYGEVLIELNHILNQNNIVSICDNDTSKHNFRLSNLAVKNPFETVLEHKNAFYVIANKRNGKEILSQLVEYGISHNSIYISEKLSGKTALLEAVLELPE</sequence>
<keyword evidence="3" id="KW-1185">Reference proteome</keyword>
<dbReference type="CDD" id="cd00761">
    <property type="entry name" value="Glyco_tranf_GTA_type"/>
    <property type="match status" value="1"/>
</dbReference>
<gene>
    <name evidence="2" type="ORF">BET01_02665</name>
</gene>
<dbReference type="GO" id="GO:0016758">
    <property type="term" value="F:hexosyltransferase activity"/>
    <property type="evidence" value="ECO:0007669"/>
    <property type="project" value="UniProtKB-ARBA"/>
</dbReference>
<dbReference type="PANTHER" id="PTHR22916:SF3">
    <property type="entry name" value="UDP-GLCNAC:BETAGAL BETA-1,3-N-ACETYLGLUCOSAMINYLTRANSFERASE-LIKE PROTEIN 1"/>
    <property type="match status" value="1"/>
</dbReference>
<accession>A0A419TCN6</accession>